<dbReference type="VEuPathDB" id="CryptoDB:Cvel_6202"/>
<sequence length="79" mass="8889">MTDLHRRKGEVGRSRLHNLDVPDQHGTAREHRHILRGREFDNSPQVTHSGGSEETEVVVTDFVGISVTLLANLHLQKEA</sequence>
<protein>
    <submittedName>
        <fullName evidence="2">Uncharacterized protein</fullName>
    </submittedName>
</protein>
<reference evidence="2" key="1">
    <citation type="submission" date="2014-11" db="EMBL/GenBank/DDBJ databases">
        <authorList>
            <person name="Otto D Thomas"/>
            <person name="Naeem Raeece"/>
        </authorList>
    </citation>
    <scope>NUCLEOTIDE SEQUENCE</scope>
</reference>
<proteinExistence type="predicted"/>
<dbReference type="EMBL" id="CDMZ01002213">
    <property type="protein sequence ID" value="CEM41338.1"/>
    <property type="molecule type" value="Genomic_DNA"/>
</dbReference>
<name>A0A0G4HBD9_9ALVE</name>
<organism evidence="2">
    <name type="scientific">Chromera velia CCMP2878</name>
    <dbReference type="NCBI Taxonomy" id="1169474"/>
    <lineage>
        <taxon>Eukaryota</taxon>
        <taxon>Sar</taxon>
        <taxon>Alveolata</taxon>
        <taxon>Colpodellida</taxon>
        <taxon>Chromeraceae</taxon>
        <taxon>Chromera</taxon>
    </lineage>
</organism>
<evidence type="ECO:0000313" key="2">
    <source>
        <dbReference type="EMBL" id="CEM41338.1"/>
    </source>
</evidence>
<feature type="region of interest" description="Disordered" evidence="1">
    <location>
        <begin position="1"/>
        <end position="54"/>
    </location>
</feature>
<accession>A0A0G4HBD9</accession>
<dbReference type="AlphaFoldDB" id="A0A0G4HBD9"/>
<evidence type="ECO:0000256" key="1">
    <source>
        <dbReference type="SAM" id="MobiDB-lite"/>
    </source>
</evidence>
<feature type="compositionally biased region" description="Polar residues" evidence="1">
    <location>
        <begin position="42"/>
        <end position="52"/>
    </location>
</feature>
<feature type="compositionally biased region" description="Basic and acidic residues" evidence="1">
    <location>
        <begin position="9"/>
        <end position="29"/>
    </location>
</feature>
<gene>
    <name evidence="2" type="ORF">Cvel_6202</name>
</gene>